<feature type="region of interest" description="Disordered" evidence="3">
    <location>
        <begin position="53"/>
        <end position="76"/>
    </location>
</feature>
<comment type="similarity">
    <text evidence="1">Belongs to the GMC oxidoreductase family.</text>
</comment>
<feature type="binding site" evidence="2">
    <location>
        <position position="302"/>
    </location>
    <ligand>
        <name>FAD</name>
        <dbReference type="ChEBI" id="CHEBI:57692"/>
    </ligand>
</feature>
<feature type="compositionally biased region" description="Basic and acidic residues" evidence="3">
    <location>
        <begin position="642"/>
        <end position="651"/>
    </location>
</feature>
<keyword evidence="2" id="KW-0285">Flavoprotein</keyword>
<dbReference type="InterPro" id="IPR036188">
    <property type="entry name" value="FAD/NAD-bd_sf"/>
</dbReference>
<name>A0ABD2WSI0_9HYME</name>
<feature type="domain" description="Glucose-methanol-choline oxidoreductase N-terminal" evidence="4">
    <location>
        <begin position="343"/>
        <end position="357"/>
    </location>
</feature>
<evidence type="ECO:0000313" key="6">
    <source>
        <dbReference type="Proteomes" id="UP001627154"/>
    </source>
</evidence>
<evidence type="ECO:0000256" key="2">
    <source>
        <dbReference type="PIRSR" id="PIRSR000137-2"/>
    </source>
</evidence>
<dbReference type="PANTHER" id="PTHR11552:SF217">
    <property type="entry name" value="GLUCOSE DEHYDROGENASE [FAD, QUINONE]"/>
    <property type="match status" value="1"/>
</dbReference>
<dbReference type="Gene3D" id="3.50.50.60">
    <property type="entry name" value="FAD/NAD(P)-binding domain"/>
    <property type="match status" value="1"/>
</dbReference>
<evidence type="ECO:0000256" key="3">
    <source>
        <dbReference type="SAM" id="MobiDB-lite"/>
    </source>
</evidence>
<feature type="region of interest" description="Disordered" evidence="3">
    <location>
        <begin position="642"/>
        <end position="666"/>
    </location>
</feature>
<comment type="cofactor">
    <cofactor evidence="2">
        <name>FAD</name>
        <dbReference type="ChEBI" id="CHEBI:57692"/>
    </cofactor>
</comment>
<evidence type="ECO:0000313" key="5">
    <source>
        <dbReference type="EMBL" id="KAL3395962.1"/>
    </source>
</evidence>
<dbReference type="PROSITE" id="PS00624">
    <property type="entry name" value="GMC_OXRED_2"/>
    <property type="match status" value="1"/>
</dbReference>
<dbReference type="PANTHER" id="PTHR11552">
    <property type="entry name" value="GLUCOSE-METHANOL-CHOLINE GMC OXIDOREDUCTASE"/>
    <property type="match status" value="1"/>
</dbReference>
<dbReference type="SUPFAM" id="SSF51905">
    <property type="entry name" value="FAD/NAD(P)-binding domain"/>
    <property type="match status" value="1"/>
</dbReference>
<evidence type="ECO:0000259" key="4">
    <source>
        <dbReference type="PROSITE" id="PS00624"/>
    </source>
</evidence>
<evidence type="ECO:0000256" key="1">
    <source>
        <dbReference type="ARBA" id="ARBA00010790"/>
    </source>
</evidence>
<keyword evidence="2" id="KW-0274">FAD</keyword>
<dbReference type="InterPro" id="IPR012132">
    <property type="entry name" value="GMC_OxRdtase"/>
</dbReference>
<protein>
    <recommendedName>
        <fullName evidence="4">Glucose-methanol-choline oxidoreductase N-terminal domain-containing protein</fullName>
    </recommendedName>
</protein>
<dbReference type="InterPro" id="IPR007867">
    <property type="entry name" value="GMC_OxRtase_C"/>
</dbReference>
<comment type="caution">
    <text evidence="5">The sequence shown here is derived from an EMBL/GenBank/DDBJ whole genome shotgun (WGS) entry which is preliminary data.</text>
</comment>
<proteinExistence type="inferred from homology"/>
<dbReference type="Proteomes" id="UP001627154">
    <property type="component" value="Unassembled WGS sequence"/>
</dbReference>
<dbReference type="EMBL" id="JBJJXI010000074">
    <property type="protein sequence ID" value="KAL3395962.1"/>
    <property type="molecule type" value="Genomic_DNA"/>
</dbReference>
<dbReference type="SUPFAM" id="SSF54373">
    <property type="entry name" value="FAD-linked reductases, C-terminal domain"/>
    <property type="match status" value="1"/>
</dbReference>
<keyword evidence="6" id="KW-1185">Reference proteome</keyword>
<organism evidence="5 6">
    <name type="scientific">Trichogramma kaykai</name>
    <dbReference type="NCBI Taxonomy" id="54128"/>
    <lineage>
        <taxon>Eukaryota</taxon>
        <taxon>Metazoa</taxon>
        <taxon>Ecdysozoa</taxon>
        <taxon>Arthropoda</taxon>
        <taxon>Hexapoda</taxon>
        <taxon>Insecta</taxon>
        <taxon>Pterygota</taxon>
        <taxon>Neoptera</taxon>
        <taxon>Endopterygota</taxon>
        <taxon>Hymenoptera</taxon>
        <taxon>Apocrita</taxon>
        <taxon>Proctotrupomorpha</taxon>
        <taxon>Chalcidoidea</taxon>
        <taxon>Trichogrammatidae</taxon>
        <taxon>Trichogramma</taxon>
    </lineage>
</organism>
<dbReference type="Pfam" id="PF00732">
    <property type="entry name" value="GMC_oxred_N"/>
    <property type="match status" value="1"/>
</dbReference>
<dbReference type="Pfam" id="PF05199">
    <property type="entry name" value="GMC_oxred_C"/>
    <property type="match status" value="1"/>
</dbReference>
<dbReference type="AlphaFoldDB" id="A0ABD2WSI0"/>
<dbReference type="InterPro" id="IPR000172">
    <property type="entry name" value="GMC_OxRdtase_N"/>
</dbReference>
<dbReference type="PIRSF" id="PIRSF000137">
    <property type="entry name" value="Alcohol_oxidase"/>
    <property type="match status" value="1"/>
</dbReference>
<gene>
    <name evidence="5" type="ORF">TKK_009843</name>
</gene>
<feature type="binding site" evidence="2">
    <location>
        <position position="165"/>
    </location>
    <ligand>
        <name>FAD</name>
        <dbReference type="ChEBI" id="CHEBI:57692"/>
    </ligand>
</feature>
<accession>A0ABD2WSI0</accession>
<reference evidence="5 6" key="1">
    <citation type="journal article" date="2024" name="bioRxiv">
        <title>A reference genome for Trichogramma kaykai: A tiny desert-dwelling parasitoid wasp with competing sex-ratio distorters.</title>
        <authorList>
            <person name="Culotta J."/>
            <person name="Lindsey A.R."/>
        </authorList>
    </citation>
    <scope>NUCLEOTIDE SEQUENCE [LARGE SCALE GENOMIC DNA]</scope>
    <source>
        <strain evidence="5 6">KSX58</strain>
    </source>
</reference>
<sequence>MLVPPLTNLSSIAATQNVNQTSSSCLENSQQAACRPDILAFMTFLIGFLSSSRDAPNKRQSSRRSPKNNRDNHNNMNDHYDFIVVGAGGAGLVLANRLSEIPHWKILVLEEGGEQTYFNEIPAMLITNPTSESTHTFSSEPEPFACAGNPNKACLLPCGKGVGGTSSMYGMLYTRGTRANYDEWAELGNKAWGYEAVLPYFLKSEDMRAPGILKQSPGVHGVGGNLAVDYFAHRDNVSLAIHDAWRELGYPEIDYNRGYNVSGVSRMQHLTRDGTRDGSNAAYLRPVRATRANLAVRTRSRVVRVLIDPKNKRARGVEYVQLEDDQKVVKKAWARKEVIVSAGAIESPKLLMLSGVGPATELTAHGIPVLQELPVGRNLLDSVKVEATTFDVENRWMTMEVEEIRRDVNQWLRTHEGPLAALGSLDTVNHYSVSNETRRRDVPDVRIDFIGKMYRSSGRVEMMTFVPRAYYNKVQLIVVLLRQRSRGEVRLNRTDPVWGDPSISGNYLSDPQDQRLVVEAIRRAKKIFDAPTFVARGFKENPVSGCKDLDASAESEAYYECLLRRYSLPGFHYAGTCRMGPWADGTAVVDEQLLVHGVRGLRVVDASVMPAGVSGSTLAATVMIAEKASDLIKADWTEDAHRQRPYHHDVNDGDINNNMHHNVHSE</sequence>
<dbReference type="Gene3D" id="3.30.560.10">
    <property type="entry name" value="Glucose Oxidase, domain 3"/>
    <property type="match status" value="1"/>
</dbReference>